<evidence type="ECO:0000256" key="1">
    <source>
        <dbReference type="SAM" id="MobiDB-lite"/>
    </source>
</evidence>
<dbReference type="HOGENOM" id="CLU_190762_0_0_7"/>
<dbReference type="KEGG" id="scu:SCE1572_25220"/>
<reference evidence="2 3" key="1">
    <citation type="journal article" date="2013" name="Sci. Rep.">
        <title>Extraordinary expansion of a Sorangium cellulosum genome from an alkaline milieu.</title>
        <authorList>
            <person name="Han K."/>
            <person name="Li Z.F."/>
            <person name="Peng R."/>
            <person name="Zhu L.P."/>
            <person name="Zhou T."/>
            <person name="Wang L.G."/>
            <person name="Li S.G."/>
            <person name="Zhang X.B."/>
            <person name="Hu W."/>
            <person name="Wu Z.H."/>
            <person name="Qin N."/>
            <person name="Li Y.Z."/>
        </authorList>
    </citation>
    <scope>NUCLEOTIDE SEQUENCE [LARGE SCALE GENOMIC DNA]</scope>
    <source>
        <strain evidence="2 3">So0157-2</strain>
    </source>
</reference>
<name>S4Y043_SORCE</name>
<evidence type="ECO:0000313" key="2">
    <source>
        <dbReference type="EMBL" id="AGP37500.1"/>
    </source>
</evidence>
<evidence type="ECO:0000313" key="3">
    <source>
        <dbReference type="Proteomes" id="UP000014803"/>
    </source>
</evidence>
<dbReference type="AlphaFoldDB" id="S4Y043"/>
<gene>
    <name evidence="2" type="ORF">SCE1572_25220</name>
</gene>
<organism evidence="2 3">
    <name type="scientific">Sorangium cellulosum So0157-2</name>
    <dbReference type="NCBI Taxonomy" id="1254432"/>
    <lineage>
        <taxon>Bacteria</taxon>
        <taxon>Pseudomonadati</taxon>
        <taxon>Myxococcota</taxon>
        <taxon>Polyangia</taxon>
        <taxon>Polyangiales</taxon>
        <taxon>Polyangiaceae</taxon>
        <taxon>Sorangium</taxon>
    </lineage>
</organism>
<accession>S4Y043</accession>
<feature type="region of interest" description="Disordered" evidence="1">
    <location>
        <begin position="1"/>
        <end position="36"/>
    </location>
</feature>
<dbReference type="EMBL" id="CP003969">
    <property type="protein sequence ID" value="AGP37500.1"/>
    <property type="molecule type" value="Genomic_DNA"/>
</dbReference>
<sequence>MHTVTSTSKPPPGKALGGPLTVETMRSGPSPMPMLPPAAALLVSSSSLTASSGSTTAPSV</sequence>
<dbReference type="Proteomes" id="UP000014803">
    <property type="component" value="Chromosome"/>
</dbReference>
<dbReference type="STRING" id="1254432.SCE1572_25220"/>
<protein>
    <submittedName>
        <fullName evidence="2">Uncharacterized protein</fullName>
    </submittedName>
</protein>
<proteinExistence type="predicted"/>